<dbReference type="Pfam" id="PF00293">
    <property type="entry name" value="NUDIX"/>
    <property type="match status" value="1"/>
</dbReference>
<proteinExistence type="predicted"/>
<protein>
    <submittedName>
        <fullName evidence="7">NUDIX domain-containing protein</fullName>
    </submittedName>
</protein>
<reference evidence="8" key="1">
    <citation type="submission" date="2016-10" db="EMBL/GenBank/DDBJ databases">
        <authorList>
            <person name="Varghese N."/>
            <person name="Submissions S."/>
        </authorList>
    </citation>
    <scope>NUCLEOTIDE SEQUENCE [LARGE SCALE GENOMIC DNA]</scope>
    <source>
        <strain evidence="8">CGMCC 1.10783</strain>
    </source>
</reference>
<dbReference type="SUPFAM" id="SSF55811">
    <property type="entry name" value="Nudix"/>
    <property type="match status" value="1"/>
</dbReference>
<dbReference type="PANTHER" id="PTHR12318">
    <property type="entry name" value="TESTOSTERONE-REGULATED PROTEIN RP2"/>
    <property type="match status" value="1"/>
</dbReference>
<dbReference type="Proteomes" id="UP000182130">
    <property type="component" value="Unassembled WGS sequence"/>
</dbReference>
<dbReference type="InterPro" id="IPR015797">
    <property type="entry name" value="NUDIX_hydrolase-like_dom_sf"/>
</dbReference>
<evidence type="ECO:0000256" key="2">
    <source>
        <dbReference type="ARBA" id="ARBA00001946"/>
    </source>
</evidence>
<evidence type="ECO:0000313" key="7">
    <source>
        <dbReference type="EMBL" id="SDI56843.1"/>
    </source>
</evidence>
<dbReference type="Gene3D" id="3.90.79.10">
    <property type="entry name" value="Nucleoside Triphosphate Pyrophosphohydrolase"/>
    <property type="match status" value="2"/>
</dbReference>
<sequence>MAESSGPGEVPGNGPANVPDARLAASVILLRDGADGPEVFVQHRVSSMDFAAGMVVFPGGRVDAVDGSGWSFPDDVARQHAQAWHRCTIAAEDAGTAGHNAGRVLAAALREVEEEAGLVLDAGQLRPWANWVTPEDQPKRFDTYFYLALPGAEAEARHQTTEAWQSLWMPVRGILEAEASGALKLMPPTLVLLEELLRLGDAGTALAVERDIVPVRPEPGALKAFFERRRQKPPSTAP</sequence>
<keyword evidence="8" id="KW-1185">Reference proteome</keyword>
<comment type="cofactor">
    <cofactor evidence="2">
        <name>Mg(2+)</name>
        <dbReference type="ChEBI" id="CHEBI:18420"/>
    </cofactor>
</comment>
<keyword evidence="5" id="KW-0460">Magnesium</keyword>
<gene>
    <name evidence="7" type="ORF">SAMN05216555_103112</name>
</gene>
<dbReference type="PROSITE" id="PS51462">
    <property type="entry name" value="NUDIX"/>
    <property type="match status" value="1"/>
</dbReference>
<dbReference type="InterPro" id="IPR039121">
    <property type="entry name" value="NUDT19"/>
</dbReference>
<dbReference type="InterPro" id="IPR000086">
    <property type="entry name" value="NUDIX_hydrolase_dom"/>
</dbReference>
<accession>A0A1G8LMH6</accession>
<dbReference type="STRING" id="1045773.SAMN05216555_103112"/>
<keyword evidence="3" id="KW-0479">Metal-binding</keyword>
<dbReference type="CDD" id="cd18870">
    <property type="entry name" value="NUDIX_AcylCoAdiphos_Nudt19"/>
    <property type="match status" value="1"/>
</dbReference>
<name>A0A1G8LMH6_9MICC</name>
<dbReference type="AlphaFoldDB" id="A0A1G8LMH6"/>
<dbReference type="PANTHER" id="PTHR12318:SF0">
    <property type="entry name" value="ACYL-COENZYME A DIPHOSPHATASE NUDT19"/>
    <property type="match status" value="1"/>
</dbReference>
<keyword evidence="4" id="KW-0378">Hydrolase</keyword>
<evidence type="ECO:0000256" key="1">
    <source>
        <dbReference type="ARBA" id="ARBA00001936"/>
    </source>
</evidence>
<dbReference type="GO" id="GO:0046872">
    <property type="term" value="F:metal ion binding"/>
    <property type="evidence" value="ECO:0007669"/>
    <property type="project" value="UniProtKB-KW"/>
</dbReference>
<dbReference type="EMBL" id="FNEI01000003">
    <property type="protein sequence ID" value="SDI56843.1"/>
    <property type="molecule type" value="Genomic_DNA"/>
</dbReference>
<dbReference type="GO" id="GO:0016818">
    <property type="term" value="F:hydrolase activity, acting on acid anhydrides, in phosphorus-containing anhydrides"/>
    <property type="evidence" value="ECO:0007669"/>
    <property type="project" value="InterPro"/>
</dbReference>
<dbReference type="RefSeq" id="WP_074587376.1">
    <property type="nucleotide sequence ID" value="NZ_FNEI01000003.1"/>
</dbReference>
<evidence type="ECO:0000256" key="3">
    <source>
        <dbReference type="ARBA" id="ARBA00022723"/>
    </source>
</evidence>
<evidence type="ECO:0000313" key="8">
    <source>
        <dbReference type="Proteomes" id="UP000182130"/>
    </source>
</evidence>
<comment type="cofactor">
    <cofactor evidence="1">
        <name>Mn(2+)</name>
        <dbReference type="ChEBI" id="CHEBI:29035"/>
    </cofactor>
</comment>
<evidence type="ECO:0000256" key="5">
    <source>
        <dbReference type="ARBA" id="ARBA00022842"/>
    </source>
</evidence>
<keyword evidence="6" id="KW-0464">Manganese</keyword>
<organism evidence="7 8">
    <name type="scientific">Arthrobacter cupressi</name>
    <dbReference type="NCBI Taxonomy" id="1045773"/>
    <lineage>
        <taxon>Bacteria</taxon>
        <taxon>Bacillati</taxon>
        <taxon>Actinomycetota</taxon>
        <taxon>Actinomycetes</taxon>
        <taxon>Micrococcales</taxon>
        <taxon>Micrococcaceae</taxon>
        <taxon>Arthrobacter</taxon>
    </lineage>
</organism>
<dbReference type="OrthoDB" id="7183442at2"/>
<evidence type="ECO:0000256" key="4">
    <source>
        <dbReference type="ARBA" id="ARBA00022801"/>
    </source>
</evidence>
<evidence type="ECO:0000256" key="6">
    <source>
        <dbReference type="ARBA" id="ARBA00023211"/>
    </source>
</evidence>